<evidence type="ECO:0000313" key="4">
    <source>
        <dbReference type="EMBL" id="PQV65002.1"/>
    </source>
</evidence>
<dbReference type="InterPro" id="IPR000873">
    <property type="entry name" value="AMP-dep_synth/lig_dom"/>
</dbReference>
<keyword evidence="2" id="KW-0067">ATP-binding</keyword>
<evidence type="ECO:0000256" key="2">
    <source>
        <dbReference type="ARBA" id="ARBA00022840"/>
    </source>
</evidence>
<protein>
    <submittedName>
        <fullName evidence="4">Long-chain acyl-CoA synthetase</fullName>
    </submittedName>
</protein>
<dbReference type="InterPro" id="IPR020845">
    <property type="entry name" value="AMP-binding_CS"/>
</dbReference>
<dbReference type="GO" id="GO:0016020">
    <property type="term" value="C:membrane"/>
    <property type="evidence" value="ECO:0007669"/>
    <property type="project" value="TreeGrafter"/>
</dbReference>
<dbReference type="PANTHER" id="PTHR43272:SF33">
    <property type="entry name" value="AMP-BINDING DOMAIN-CONTAINING PROTEIN-RELATED"/>
    <property type="match status" value="1"/>
</dbReference>
<keyword evidence="1" id="KW-0547">Nucleotide-binding</keyword>
<gene>
    <name evidence="4" type="ORF">B1R32_1029</name>
</gene>
<keyword evidence="5" id="KW-1185">Reference proteome</keyword>
<dbReference type="InterPro" id="IPR020459">
    <property type="entry name" value="AMP-binding"/>
</dbReference>
<dbReference type="PANTHER" id="PTHR43272">
    <property type="entry name" value="LONG-CHAIN-FATTY-ACID--COA LIGASE"/>
    <property type="match status" value="1"/>
</dbReference>
<sequence>MYRGANFHAKISSVFDPNKAPATLPEMAHRTFTRFAARPYLGVKNKQSKQFEFATYAEIAARVKNLAGAFLKLDLERGTRVAILGENGPEWAILDLACQMCGLIVVPLFSSLPPGQIQTILADCSANVLFAGDSKQAQKIAEIRQDLPHLSHVFEFSNRQKMESEGAAFLAENPGLYEATWPAALPDDIATIIYTSGTTGEPKGVMLCHRSFIVNAEGILTIAPHLGESEVFLSFLPLAHVYERLAGHFLPLRLGASIAYCESIFTVDKNLVEARPTMMTCVPRLYESTREKLLSASGVPKEKRETYLAALQLAVKSGLFKGHFPGAPSLSLVEKFKFALYNRLVYSKIRERFGGRLKHFISGGAPIAPELGALFLGLGLEVLEGYGLTETAPVIAVNRPGKPALGTVGPPLPGVEVRIAGDGEILTRGACVMKGYWEKPEATSAAIDEQGWFHTGDIGVLVGDNLKITDRKKDLLVLANGKNVAPQPIEIRLQESQYIAQAVLLGDQQKSVAALLVPNFPVLHEWAKTENMAFENDALLIAEARVLSLFKSEIEAQTSGLADFEKIRKFVLLPAALSIQNGELTPTLKVKRRVVAEKYGALVSG</sequence>
<dbReference type="CDD" id="cd05907">
    <property type="entry name" value="VL_LC_FACS_like"/>
    <property type="match status" value="1"/>
</dbReference>
<dbReference type="PRINTS" id="PR00154">
    <property type="entry name" value="AMPBINDING"/>
</dbReference>
<evidence type="ECO:0000259" key="3">
    <source>
        <dbReference type="Pfam" id="PF00501"/>
    </source>
</evidence>
<evidence type="ECO:0000313" key="5">
    <source>
        <dbReference type="Proteomes" id="UP000237684"/>
    </source>
</evidence>
<dbReference type="Proteomes" id="UP000237684">
    <property type="component" value="Unassembled WGS sequence"/>
</dbReference>
<accession>A0A2S8SW34</accession>
<proteinExistence type="predicted"/>
<evidence type="ECO:0000256" key="1">
    <source>
        <dbReference type="ARBA" id="ARBA00022741"/>
    </source>
</evidence>
<comment type="caution">
    <text evidence="4">The sequence shown here is derived from an EMBL/GenBank/DDBJ whole genome shotgun (WGS) entry which is preliminary data.</text>
</comment>
<dbReference type="GO" id="GO:0004467">
    <property type="term" value="F:long-chain fatty acid-CoA ligase activity"/>
    <property type="evidence" value="ECO:0007669"/>
    <property type="project" value="TreeGrafter"/>
</dbReference>
<dbReference type="InterPro" id="IPR042099">
    <property type="entry name" value="ANL_N_sf"/>
</dbReference>
<dbReference type="Pfam" id="PF23562">
    <property type="entry name" value="AMP-binding_C_3"/>
    <property type="match status" value="1"/>
</dbReference>
<dbReference type="Pfam" id="PF00501">
    <property type="entry name" value="AMP-binding"/>
    <property type="match status" value="1"/>
</dbReference>
<dbReference type="GO" id="GO:0005524">
    <property type="term" value="F:ATP binding"/>
    <property type="evidence" value="ECO:0007669"/>
    <property type="project" value="UniProtKB-KW"/>
</dbReference>
<organism evidence="4 5">
    <name type="scientific">Abditibacterium utsteinense</name>
    <dbReference type="NCBI Taxonomy" id="1960156"/>
    <lineage>
        <taxon>Bacteria</taxon>
        <taxon>Pseudomonadati</taxon>
        <taxon>Abditibacteriota</taxon>
        <taxon>Abditibacteriia</taxon>
        <taxon>Abditibacteriales</taxon>
        <taxon>Abditibacteriaceae</taxon>
        <taxon>Abditibacterium</taxon>
    </lineage>
</organism>
<dbReference type="SUPFAM" id="SSF56801">
    <property type="entry name" value="Acetyl-CoA synthetase-like"/>
    <property type="match status" value="1"/>
</dbReference>
<dbReference type="InParanoid" id="A0A2S8SW34"/>
<dbReference type="PROSITE" id="PS00455">
    <property type="entry name" value="AMP_BINDING"/>
    <property type="match status" value="1"/>
</dbReference>
<dbReference type="Gene3D" id="3.40.50.12780">
    <property type="entry name" value="N-terminal domain of ligase-like"/>
    <property type="match status" value="1"/>
</dbReference>
<dbReference type="AlphaFoldDB" id="A0A2S8SW34"/>
<feature type="domain" description="AMP-dependent synthetase/ligase" evidence="3">
    <location>
        <begin position="53"/>
        <end position="437"/>
    </location>
</feature>
<dbReference type="EMBL" id="NIGF01000002">
    <property type="protein sequence ID" value="PQV65002.1"/>
    <property type="molecule type" value="Genomic_DNA"/>
</dbReference>
<name>A0A2S8SW34_9BACT</name>
<reference evidence="4 5" key="1">
    <citation type="journal article" date="2018" name="Syst. Appl. Microbiol.">
        <title>Abditibacterium utsteinense sp. nov., the first cultivated member of candidate phylum FBP, isolated from ice-free Antarctic soil samples.</title>
        <authorList>
            <person name="Tahon G."/>
            <person name="Tytgat B."/>
            <person name="Lebbe L."/>
            <person name="Carlier A."/>
            <person name="Willems A."/>
        </authorList>
    </citation>
    <scope>NUCLEOTIDE SEQUENCE [LARGE SCALE GENOMIC DNA]</scope>
    <source>
        <strain evidence="4 5">LMG 29911</strain>
    </source>
</reference>